<dbReference type="PANTHER" id="PTHR46993:SF14">
    <property type="entry name" value="OS07G0695900 PROTEIN"/>
    <property type="match status" value="1"/>
</dbReference>
<keyword evidence="2" id="KW-1185">Reference proteome</keyword>
<evidence type="ECO:0008006" key="3">
    <source>
        <dbReference type="Google" id="ProtNLM"/>
    </source>
</evidence>
<dbReference type="AlphaFoldDB" id="A0A6G1D7C8"/>
<dbReference type="PANTHER" id="PTHR46993">
    <property type="entry name" value="MYB TRANSCRIPTION FACTOR"/>
    <property type="match status" value="1"/>
</dbReference>
<dbReference type="CDD" id="cd11660">
    <property type="entry name" value="SANT_TRF"/>
    <property type="match status" value="1"/>
</dbReference>
<evidence type="ECO:0000313" key="2">
    <source>
        <dbReference type="Proteomes" id="UP000479710"/>
    </source>
</evidence>
<dbReference type="OrthoDB" id="608866at2759"/>
<dbReference type="SUPFAM" id="SSF46689">
    <property type="entry name" value="Homeodomain-like"/>
    <property type="match status" value="1"/>
</dbReference>
<dbReference type="InterPro" id="IPR009057">
    <property type="entry name" value="Homeodomain-like_sf"/>
</dbReference>
<proteinExistence type="predicted"/>
<dbReference type="Proteomes" id="UP000479710">
    <property type="component" value="Unassembled WGS sequence"/>
</dbReference>
<name>A0A6G1D7C8_9ORYZ</name>
<accession>A0A6G1D7C8</accession>
<feature type="non-terminal residue" evidence="1">
    <location>
        <position position="66"/>
    </location>
</feature>
<sequence length="66" mass="7797">MLKPIVLKKIALGINKSRCKEHPVPNLKKVQYGKGNWKDIKMAYPDVFEDRSTVDLKDKFRNMERH</sequence>
<gene>
    <name evidence="1" type="ORF">E2562_026662</name>
</gene>
<evidence type="ECO:0000313" key="1">
    <source>
        <dbReference type="EMBL" id="KAF0908618.1"/>
    </source>
</evidence>
<protein>
    <recommendedName>
        <fullName evidence="3">Myb-like domain-containing protein</fullName>
    </recommendedName>
</protein>
<dbReference type="EMBL" id="SPHZ02000007">
    <property type="protein sequence ID" value="KAF0908618.1"/>
    <property type="molecule type" value="Genomic_DNA"/>
</dbReference>
<organism evidence="1 2">
    <name type="scientific">Oryza meyeriana var. granulata</name>
    <dbReference type="NCBI Taxonomy" id="110450"/>
    <lineage>
        <taxon>Eukaryota</taxon>
        <taxon>Viridiplantae</taxon>
        <taxon>Streptophyta</taxon>
        <taxon>Embryophyta</taxon>
        <taxon>Tracheophyta</taxon>
        <taxon>Spermatophyta</taxon>
        <taxon>Magnoliopsida</taxon>
        <taxon>Liliopsida</taxon>
        <taxon>Poales</taxon>
        <taxon>Poaceae</taxon>
        <taxon>BOP clade</taxon>
        <taxon>Oryzoideae</taxon>
        <taxon>Oryzeae</taxon>
        <taxon>Oryzinae</taxon>
        <taxon>Oryza</taxon>
        <taxon>Oryza meyeriana</taxon>
    </lineage>
</organism>
<reference evidence="1 2" key="1">
    <citation type="submission" date="2019-11" db="EMBL/GenBank/DDBJ databases">
        <title>Whole genome sequence of Oryza granulata.</title>
        <authorList>
            <person name="Li W."/>
        </authorList>
    </citation>
    <scope>NUCLEOTIDE SEQUENCE [LARGE SCALE GENOMIC DNA]</scope>
    <source>
        <strain evidence="2">cv. Menghai</strain>
        <tissue evidence="1">Leaf</tissue>
    </source>
</reference>
<dbReference type="Gene3D" id="1.10.246.220">
    <property type="match status" value="1"/>
</dbReference>
<comment type="caution">
    <text evidence="1">The sequence shown here is derived from an EMBL/GenBank/DDBJ whole genome shotgun (WGS) entry which is preliminary data.</text>
</comment>